<sequence length="92" mass="10240">MLPIILKREGVSYFLIGKLNQDLVREFFAKQRGAGGSFDNPTLEQCGHLMTNYVAGTSSVASLRTNVQVRDGSPVKSERPLPKMRTGKTLWE</sequence>
<evidence type="ECO:0000313" key="3">
    <source>
        <dbReference type="Proteomes" id="UP001152320"/>
    </source>
</evidence>
<comment type="caution">
    <text evidence="2">The sequence shown here is derived from an EMBL/GenBank/DDBJ whole genome shotgun (WGS) entry which is preliminary data.</text>
</comment>
<dbReference type="Proteomes" id="UP001152320">
    <property type="component" value="Chromosome 4"/>
</dbReference>
<proteinExistence type="predicted"/>
<gene>
    <name evidence="2" type="ORF">HOLleu_10201</name>
</gene>
<keyword evidence="3" id="KW-1185">Reference proteome</keyword>
<accession>A0A9Q1HBJ3</accession>
<feature type="region of interest" description="Disordered" evidence="1">
    <location>
        <begin position="67"/>
        <end position="92"/>
    </location>
</feature>
<name>A0A9Q1HBJ3_HOLLE</name>
<protein>
    <submittedName>
        <fullName evidence="2">Uncharacterized protein</fullName>
    </submittedName>
</protein>
<dbReference type="AlphaFoldDB" id="A0A9Q1HBJ3"/>
<reference evidence="2" key="1">
    <citation type="submission" date="2021-10" db="EMBL/GenBank/DDBJ databases">
        <title>Tropical sea cucumber genome reveals ecological adaptation and Cuvierian tubules defense mechanism.</title>
        <authorList>
            <person name="Chen T."/>
        </authorList>
    </citation>
    <scope>NUCLEOTIDE SEQUENCE</scope>
    <source>
        <strain evidence="2">Nanhai2018</strain>
        <tissue evidence="2">Muscle</tissue>
    </source>
</reference>
<dbReference type="OrthoDB" id="6627680at2759"/>
<organism evidence="2 3">
    <name type="scientific">Holothuria leucospilota</name>
    <name type="common">Black long sea cucumber</name>
    <name type="synonym">Mertensiothuria leucospilota</name>
    <dbReference type="NCBI Taxonomy" id="206669"/>
    <lineage>
        <taxon>Eukaryota</taxon>
        <taxon>Metazoa</taxon>
        <taxon>Echinodermata</taxon>
        <taxon>Eleutherozoa</taxon>
        <taxon>Echinozoa</taxon>
        <taxon>Holothuroidea</taxon>
        <taxon>Aspidochirotacea</taxon>
        <taxon>Aspidochirotida</taxon>
        <taxon>Holothuriidae</taxon>
        <taxon>Holothuria</taxon>
    </lineage>
</organism>
<evidence type="ECO:0000256" key="1">
    <source>
        <dbReference type="SAM" id="MobiDB-lite"/>
    </source>
</evidence>
<dbReference type="EMBL" id="JAIZAY010000004">
    <property type="protein sequence ID" value="KAJ8043212.1"/>
    <property type="molecule type" value="Genomic_DNA"/>
</dbReference>
<evidence type="ECO:0000313" key="2">
    <source>
        <dbReference type="EMBL" id="KAJ8043212.1"/>
    </source>
</evidence>